<evidence type="ECO:0000313" key="2">
    <source>
        <dbReference type="Proteomes" id="UP000823960"/>
    </source>
</evidence>
<organism evidence="1 2">
    <name type="scientific">Candidatus Faeciplasma avium</name>
    <dbReference type="NCBI Taxonomy" id="2840798"/>
    <lineage>
        <taxon>Bacteria</taxon>
        <taxon>Bacillati</taxon>
        <taxon>Bacillota</taxon>
        <taxon>Clostridia</taxon>
        <taxon>Eubacteriales</taxon>
        <taxon>Oscillospiraceae</taxon>
        <taxon>Oscillospiraceae incertae sedis</taxon>
        <taxon>Candidatus Faeciplasma</taxon>
    </lineage>
</organism>
<accession>A0A9D1NRF0</accession>
<keyword evidence="1" id="KW-0456">Lyase</keyword>
<dbReference type="EMBL" id="DVOL01000105">
    <property type="protein sequence ID" value="HIV11460.1"/>
    <property type="molecule type" value="Genomic_DNA"/>
</dbReference>
<comment type="caution">
    <text evidence="1">The sequence shown here is derived from an EMBL/GenBank/DDBJ whole genome shotgun (WGS) entry which is preliminary data.</text>
</comment>
<proteinExistence type="predicted"/>
<reference evidence="1" key="2">
    <citation type="journal article" date="2021" name="PeerJ">
        <title>Extensive microbial diversity within the chicken gut microbiome revealed by metagenomics and culture.</title>
        <authorList>
            <person name="Gilroy R."/>
            <person name="Ravi A."/>
            <person name="Getino M."/>
            <person name="Pursley I."/>
            <person name="Horton D.L."/>
            <person name="Alikhan N.F."/>
            <person name="Baker D."/>
            <person name="Gharbi K."/>
            <person name="Hall N."/>
            <person name="Watson M."/>
            <person name="Adriaenssens E.M."/>
            <person name="Foster-Nyarko E."/>
            <person name="Jarju S."/>
            <person name="Secka A."/>
            <person name="Antonio M."/>
            <person name="Oren A."/>
            <person name="Chaudhuri R.R."/>
            <person name="La Ragione R."/>
            <person name="Hildebrand F."/>
            <person name="Pallen M.J."/>
        </authorList>
    </citation>
    <scope>NUCLEOTIDE SEQUENCE</scope>
    <source>
        <strain evidence="1">1370</strain>
    </source>
</reference>
<dbReference type="AlphaFoldDB" id="A0A9D1NRF0"/>
<name>A0A9D1NRF0_9FIRM</name>
<evidence type="ECO:0000313" key="1">
    <source>
        <dbReference type="EMBL" id="HIV11460.1"/>
    </source>
</evidence>
<sequence length="32" mass="3763">MKLIESFKIDHLRLLPGLYLSRRDRMGDCVVS</sequence>
<reference evidence="1" key="1">
    <citation type="submission" date="2020-10" db="EMBL/GenBank/DDBJ databases">
        <authorList>
            <person name="Gilroy R."/>
        </authorList>
    </citation>
    <scope>NUCLEOTIDE SEQUENCE</scope>
    <source>
        <strain evidence="1">1370</strain>
    </source>
</reference>
<dbReference type="GO" id="GO:0016829">
    <property type="term" value="F:lyase activity"/>
    <property type="evidence" value="ECO:0007669"/>
    <property type="project" value="UniProtKB-KW"/>
</dbReference>
<feature type="non-terminal residue" evidence="1">
    <location>
        <position position="32"/>
    </location>
</feature>
<dbReference type="Proteomes" id="UP000823960">
    <property type="component" value="Unassembled WGS sequence"/>
</dbReference>
<protein>
    <submittedName>
        <fullName evidence="1">S-ribosylhomocysteine lyase</fullName>
    </submittedName>
</protein>
<gene>
    <name evidence="1" type="ORF">IAD28_07195</name>
</gene>